<evidence type="ECO:0000313" key="6">
    <source>
        <dbReference type="Proteomes" id="UP000728032"/>
    </source>
</evidence>
<keyword evidence="2" id="KW-0677">Repeat</keyword>
<reference evidence="5" key="1">
    <citation type="submission" date="2020-11" db="EMBL/GenBank/DDBJ databases">
        <authorList>
            <person name="Tran Van P."/>
        </authorList>
    </citation>
    <scope>NUCLEOTIDE SEQUENCE</scope>
</reference>
<dbReference type="GO" id="GO:0000445">
    <property type="term" value="C:THO complex part of transcription export complex"/>
    <property type="evidence" value="ECO:0007669"/>
    <property type="project" value="TreeGrafter"/>
</dbReference>
<dbReference type="PROSITE" id="PS50082">
    <property type="entry name" value="WD_REPEATS_2"/>
    <property type="match status" value="2"/>
</dbReference>
<dbReference type="Gene3D" id="2.130.10.10">
    <property type="entry name" value="YVTN repeat-like/Quinoprotein amine dehydrogenase"/>
    <property type="match status" value="1"/>
</dbReference>
<dbReference type="InterPro" id="IPR015943">
    <property type="entry name" value="WD40/YVTN_repeat-like_dom_sf"/>
</dbReference>
<protein>
    <recommendedName>
        <fullName evidence="7">THO complex subunit 3</fullName>
    </recommendedName>
</protein>
<dbReference type="EMBL" id="OC953368">
    <property type="protein sequence ID" value="CAD7664460.1"/>
    <property type="molecule type" value="Genomic_DNA"/>
</dbReference>
<evidence type="ECO:0000256" key="3">
    <source>
        <dbReference type="ARBA" id="ARBA00046343"/>
    </source>
</evidence>
<evidence type="ECO:0000256" key="4">
    <source>
        <dbReference type="PROSITE-ProRule" id="PRU00221"/>
    </source>
</evidence>
<dbReference type="InterPro" id="IPR019775">
    <property type="entry name" value="WD40_repeat_CS"/>
</dbReference>
<dbReference type="PROSITE" id="PS50294">
    <property type="entry name" value="WD_REPEATS_REGION"/>
    <property type="match status" value="2"/>
</dbReference>
<keyword evidence="1 4" id="KW-0853">WD repeat</keyword>
<feature type="repeat" description="WD" evidence="4">
    <location>
        <begin position="22"/>
        <end position="63"/>
    </location>
</feature>
<dbReference type="SMART" id="SM00320">
    <property type="entry name" value="WD40"/>
    <property type="match status" value="4"/>
</dbReference>
<dbReference type="Pfam" id="PF00400">
    <property type="entry name" value="WD40"/>
    <property type="match status" value="2"/>
</dbReference>
<dbReference type="EMBL" id="CAJPVJ010038543">
    <property type="protein sequence ID" value="CAG2181597.1"/>
    <property type="molecule type" value="Genomic_DNA"/>
</dbReference>
<dbReference type="PANTHER" id="PTHR22839:SF0">
    <property type="entry name" value="THO COMPLEX SUBUNIT 3"/>
    <property type="match status" value="1"/>
</dbReference>
<sequence>MVSTYVETTRKHFEANNRVRDLSAHTSKVHSVDWNSDGRRLASGSFDKTVSLFGLQTDRLTKEHTFKGHSDSVDQLCWHPTHADLLSTASLDRTVRLWDARTSKCVTTVQTKGENINICWSPDGHTIAVGNKEDLVTFVDTRTHKVRGEQPFKFEVNEISWNNDNDLFFLTSGQGHVHVLSYPQLQPQL</sequence>
<evidence type="ECO:0008006" key="7">
    <source>
        <dbReference type="Google" id="ProtNLM"/>
    </source>
</evidence>
<feature type="repeat" description="WD" evidence="4">
    <location>
        <begin position="66"/>
        <end position="108"/>
    </location>
</feature>
<dbReference type="AlphaFoldDB" id="A0A7R9MQ81"/>
<evidence type="ECO:0000256" key="1">
    <source>
        <dbReference type="ARBA" id="ARBA00022574"/>
    </source>
</evidence>
<proteinExistence type="inferred from homology"/>
<evidence type="ECO:0000313" key="5">
    <source>
        <dbReference type="EMBL" id="CAD7664460.1"/>
    </source>
</evidence>
<evidence type="ECO:0000256" key="2">
    <source>
        <dbReference type="ARBA" id="ARBA00022737"/>
    </source>
</evidence>
<accession>A0A7R9MQ81</accession>
<dbReference type="InterPro" id="IPR040132">
    <property type="entry name" value="Tex1/THOC3"/>
</dbReference>
<feature type="non-terminal residue" evidence="5">
    <location>
        <position position="189"/>
    </location>
</feature>
<gene>
    <name evidence="5" type="ORF">ONB1V03_LOCUS21018</name>
</gene>
<name>A0A7R9MQ81_9ACAR</name>
<dbReference type="SUPFAM" id="SSF117289">
    <property type="entry name" value="Nucleoporin domain"/>
    <property type="match status" value="1"/>
</dbReference>
<dbReference type="GO" id="GO:0006406">
    <property type="term" value="P:mRNA export from nucleus"/>
    <property type="evidence" value="ECO:0007669"/>
    <property type="project" value="InterPro"/>
</dbReference>
<dbReference type="FunFam" id="2.130.10.10:FF:001007">
    <property type="entry name" value="THO complex subunit 3"/>
    <property type="match status" value="1"/>
</dbReference>
<keyword evidence="6" id="KW-1185">Reference proteome</keyword>
<organism evidence="5">
    <name type="scientific">Oppiella nova</name>
    <dbReference type="NCBI Taxonomy" id="334625"/>
    <lineage>
        <taxon>Eukaryota</taxon>
        <taxon>Metazoa</taxon>
        <taxon>Ecdysozoa</taxon>
        <taxon>Arthropoda</taxon>
        <taxon>Chelicerata</taxon>
        <taxon>Arachnida</taxon>
        <taxon>Acari</taxon>
        <taxon>Acariformes</taxon>
        <taxon>Sarcoptiformes</taxon>
        <taxon>Oribatida</taxon>
        <taxon>Brachypylina</taxon>
        <taxon>Oppioidea</taxon>
        <taxon>Oppiidae</taxon>
        <taxon>Oppiella</taxon>
    </lineage>
</organism>
<dbReference type="Proteomes" id="UP000728032">
    <property type="component" value="Unassembled WGS sequence"/>
</dbReference>
<comment type="similarity">
    <text evidence="3">Belongs to the THOC3 family.</text>
</comment>
<dbReference type="PANTHER" id="PTHR22839">
    <property type="entry name" value="THO COMPLEX SUBUNIT 3 THO3"/>
    <property type="match status" value="1"/>
</dbReference>
<dbReference type="OrthoDB" id="340259at2759"/>
<dbReference type="InterPro" id="IPR001680">
    <property type="entry name" value="WD40_rpt"/>
</dbReference>
<dbReference type="PROSITE" id="PS00678">
    <property type="entry name" value="WD_REPEATS_1"/>
    <property type="match status" value="1"/>
</dbReference>